<gene>
    <name evidence="1" type="ORF">LKD45_00985</name>
</gene>
<keyword evidence="2" id="KW-1185">Reference proteome</keyword>
<reference evidence="1 2" key="1">
    <citation type="submission" date="2021-10" db="EMBL/GenBank/DDBJ databases">
        <title>Anaerobic single-cell dispensing facilitates the cultivation of human gut bacteria.</title>
        <authorList>
            <person name="Afrizal A."/>
        </authorList>
    </citation>
    <scope>NUCLEOTIDE SEQUENCE [LARGE SCALE GENOMIC DNA]</scope>
    <source>
        <strain evidence="1 2">CLA-AA-H244</strain>
    </source>
</reference>
<proteinExistence type="predicted"/>
<dbReference type="RefSeq" id="WP_262586501.1">
    <property type="nucleotide sequence ID" value="NZ_JAJEQF010000001.1"/>
</dbReference>
<comment type="caution">
    <text evidence="1">The sequence shown here is derived from an EMBL/GenBank/DDBJ whole genome shotgun (WGS) entry which is preliminary data.</text>
</comment>
<sequence>MYKHWTREDIKASSERLHNLYVKAPIDYRFFCGHDIQSEDDMDALDYYIIGVWLIQHRRYTDWSDRKSFDLAEVLEFMRIYGIRIPRYMKRTRFYRKKKDQLLKILNGSFTHVHPT</sequence>
<dbReference type="AlphaFoldDB" id="A0AAE3AR30"/>
<protein>
    <submittedName>
        <fullName evidence="1">Chalcone synthase</fullName>
    </submittedName>
</protein>
<dbReference type="EMBL" id="JAJEQF010000001">
    <property type="protein sequence ID" value="MCC2166281.1"/>
    <property type="molecule type" value="Genomic_DNA"/>
</dbReference>
<evidence type="ECO:0000313" key="2">
    <source>
        <dbReference type="Proteomes" id="UP001199355"/>
    </source>
</evidence>
<organism evidence="1 2">
    <name type="scientific">Gallintestinimicrobium propionicum</name>
    <dbReference type="NCBI Taxonomy" id="2981770"/>
    <lineage>
        <taxon>Bacteria</taxon>
        <taxon>Bacillati</taxon>
        <taxon>Bacillota</taxon>
        <taxon>Clostridia</taxon>
        <taxon>Lachnospirales</taxon>
        <taxon>Lachnospiraceae</taxon>
        <taxon>Gallintestinimicrobium</taxon>
    </lineage>
</organism>
<name>A0AAE3AR30_9FIRM</name>
<accession>A0AAE3AR30</accession>
<evidence type="ECO:0000313" key="1">
    <source>
        <dbReference type="EMBL" id="MCC2166281.1"/>
    </source>
</evidence>
<dbReference type="Proteomes" id="UP001199355">
    <property type="component" value="Unassembled WGS sequence"/>
</dbReference>